<dbReference type="InterPro" id="IPR049083">
    <property type="entry name" value="TACO1_YebC_N"/>
</dbReference>
<evidence type="ECO:0000256" key="1">
    <source>
        <dbReference type="ARBA" id="ARBA00008724"/>
    </source>
</evidence>
<dbReference type="Proteomes" id="UP000284842">
    <property type="component" value="Unassembled WGS sequence"/>
</dbReference>
<dbReference type="InterPro" id="IPR048300">
    <property type="entry name" value="TACO1_YebC-like_2nd/3rd_dom"/>
</dbReference>
<dbReference type="PANTHER" id="PTHR12532:SF0">
    <property type="entry name" value="TRANSLATIONAL ACTIVATOR OF CYTOCHROME C OXIDASE 1"/>
    <property type="match status" value="1"/>
</dbReference>
<dbReference type="OrthoDB" id="2017544at2759"/>
<comment type="similarity">
    <text evidence="1">Belongs to the TACO1 family.</text>
</comment>
<dbReference type="InParanoid" id="A0A409VRW5"/>
<keyword evidence="5" id="KW-1185">Reference proteome</keyword>
<dbReference type="Gene3D" id="3.30.70.980">
    <property type="match status" value="2"/>
</dbReference>
<dbReference type="Gene3D" id="1.10.10.200">
    <property type="match status" value="1"/>
</dbReference>
<dbReference type="PANTHER" id="PTHR12532">
    <property type="entry name" value="TRANSLATIONAL ACTIVATOR OF CYTOCHROME C OXIDASE 1"/>
    <property type="match status" value="1"/>
</dbReference>
<organism evidence="4 5">
    <name type="scientific">Panaeolus cyanescens</name>
    <dbReference type="NCBI Taxonomy" id="181874"/>
    <lineage>
        <taxon>Eukaryota</taxon>
        <taxon>Fungi</taxon>
        <taxon>Dikarya</taxon>
        <taxon>Basidiomycota</taxon>
        <taxon>Agaricomycotina</taxon>
        <taxon>Agaricomycetes</taxon>
        <taxon>Agaricomycetidae</taxon>
        <taxon>Agaricales</taxon>
        <taxon>Agaricineae</taxon>
        <taxon>Galeropsidaceae</taxon>
        <taxon>Panaeolus</taxon>
    </lineage>
</organism>
<dbReference type="InterPro" id="IPR002876">
    <property type="entry name" value="Transcrip_reg_TACO1-like"/>
</dbReference>
<name>A0A409VRW5_9AGAR</name>
<dbReference type="SUPFAM" id="SSF75625">
    <property type="entry name" value="YebC-like"/>
    <property type="match status" value="1"/>
</dbReference>
<evidence type="ECO:0000259" key="3">
    <source>
        <dbReference type="Pfam" id="PF20772"/>
    </source>
</evidence>
<sequence length="241" mass="26772">MEQWSKIKDKKGANDAQKSILYAKANHDISVAVRLGGSADPSKNVQLATALKKAKEQGVPKENIEKALARVAGTKDKAGDTVMYEALVDDVGIIIECATDNVNRTIHNIREILNLYNARMSSVKYMFEHKGCITLQLPDGEKDIAYFDKVLENALAWGVEDMVETSDPERYDLICPADVLGEVKRSLYHSGLKYVLYSAGLVYRPRAPVKLKSEARTKIQNLIEALEANDDTVHVWSSMST</sequence>
<evidence type="ECO:0000313" key="5">
    <source>
        <dbReference type="Proteomes" id="UP000284842"/>
    </source>
</evidence>
<dbReference type="STRING" id="181874.A0A409VRW5"/>
<comment type="caution">
    <text evidence="4">The sequence shown here is derived from an EMBL/GenBank/DDBJ whole genome shotgun (WGS) entry which is preliminary data.</text>
</comment>
<protein>
    <recommendedName>
        <fullName evidence="6">Transcriptional regulator</fullName>
    </recommendedName>
</protein>
<reference evidence="4 5" key="1">
    <citation type="journal article" date="2018" name="Evol. Lett.">
        <title>Horizontal gene cluster transfer increased hallucinogenic mushroom diversity.</title>
        <authorList>
            <person name="Reynolds H.T."/>
            <person name="Vijayakumar V."/>
            <person name="Gluck-Thaler E."/>
            <person name="Korotkin H.B."/>
            <person name="Matheny P.B."/>
            <person name="Slot J.C."/>
        </authorList>
    </citation>
    <scope>NUCLEOTIDE SEQUENCE [LARGE SCALE GENOMIC DNA]</scope>
    <source>
        <strain evidence="4 5">2629</strain>
    </source>
</reference>
<dbReference type="EMBL" id="NHTK01005996">
    <property type="protein sequence ID" value="PPQ68973.1"/>
    <property type="molecule type" value="Genomic_DNA"/>
</dbReference>
<dbReference type="FunCoup" id="A0A409VRW5">
    <property type="interactions" value="209"/>
</dbReference>
<evidence type="ECO:0000313" key="4">
    <source>
        <dbReference type="EMBL" id="PPQ68973.1"/>
    </source>
</evidence>
<accession>A0A409VRW5</accession>
<dbReference type="InterPro" id="IPR026564">
    <property type="entry name" value="Transcrip_reg_TACO1-like_dom3"/>
</dbReference>
<evidence type="ECO:0000259" key="2">
    <source>
        <dbReference type="Pfam" id="PF01709"/>
    </source>
</evidence>
<dbReference type="InterPro" id="IPR017856">
    <property type="entry name" value="Integrase-like_N"/>
</dbReference>
<evidence type="ECO:0008006" key="6">
    <source>
        <dbReference type="Google" id="ProtNLM"/>
    </source>
</evidence>
<dbReference type="Pfam" id="PF20772">
    <property type="entry name" value="TACO1_YebC_N"/>
    <property type="match status" value="1"/>
</dbReference>
<dbReference type="GO" id="GO:0005739">
    <property type="term" value="C:mitochondrion"/>
    <property type="evidence" value="ECO:0007669"/>
    <property type="project" value="TreeGrafter"/>
</dbReference>
<dbReference type="AlphaFoldDB" id="A0A409VRW5"/>
<dbReference type="Pfam" id="PF01709">
    <property type="entry name" value="Transcrip_reg"/>
    <property type="match status" value="1"/>
</dbReference>
<proteinExistence type="inferred from homology"/>
<gene>
    <name evidence="4" type="ORF">CVT24_000362</name>
</gene>
<dbReference type="InterPro" id="IPR029072">
    <property type="entry name" value="YebC-like"/>
</dbReference>
<feature type="domain" description="TACO1/YebC-like N-terminal" evidence="3">
    <location>
        <begin position="3"/>
        <end position="73"/>
    </location>
</feature>
<feature type="domain" description="TACO1/YebC-like second and third" evidence="2">
    <location>
        <begin position="81"/>
        <end position="238"/>
    </location>
</feature>